<protein>
    <submittedName>
        <fullName evidence="3">PQQ-dependent sugar dehydrogenase</fullName>
    </submittedName>
</protein>
<evidence type="ECO:0000313" key="4">
    <source>
        <dbReference type="Proteomes" id="UP001204142"/>
    </source>
</evidence>
<feature type="signal peptide" evidence="1">
    <location>
        <begin position="1"/>
        <end position="43"/>
    </location>
</feature>
<dbReference type="Pfam" id="PF07995">
    <property type="entry name" value="GSDH"/>
    <property type="match status" value="1"/>
</dbReference>
<evidence type="ECO:0000313" key="3">
    <source>
        <dbReference type="EMBL" id="MCQ8895204.1"/>
    </source>
</evidence>
<feature type="chain" id="PRO_5045329669" evidence="1">
    <location>
        <begin position="44"/>
        <end position="522"/>
    </location>
</feature>
<accession>A0ABT1WCG0</accession>
<dbReference type="Proteomes" id="UP001204142">
    <property type="component" value="Unassembled WGS sequence"/>
</dbReference>
<dbReference type="RefSeq" id="WP_256762876.1">
    <property type="nucleotide sequence ID" value="NZ_JANIGO010000001.1"/>
</dbReference>
<dbReference type="InterPro" id="IPR011042">
    <property type="entry name" value="6-blade_b-propeller_TolB-like"/>
</dbReference>
<evidence type="ECO:0000256" key="1">
    <source>
        <dbReference type="SAM" id="SignalP"/>
    </source>
</evidence>
<dbReference type="PANTHER" id="PTHR19328">
    <property type="entry name" value="HEDGEHOG-INTERACTING PROTEIN"/>
    <property type="match status" value="1"/>
</dbReference>
<dbReference type="Gene3D" id="2.120.10.30">
    <property type="entry name" value="TolB, C-terminal domain"/>
    <property type="match status" value="1"/>
</dbReference>
<dbReference type="InterPro" id="IPR012938">
    <property type="entry name" value="Glc/Sorbosone_DH"/>
</dbReference>
<dbReference type="SUPFAM" id="SSF50952">
    <property type="entry name" value="Soluble quinoprotein glucose dehydrogenase"/>
    <property type="match status" value="1"/>
</dbReference>
<proteinExistence type="predicted"/>
<organism evidence="3 4">
    <name type="scientific">Limnobacter humi</name>
    <dbReference type="NCBI Taxonomy" id="1778671"/>
    <lineage>
        <taxon>Bacteria</taxon>
        <taxon>Pseudomonadati</taxon>
        <taxon>Pseudomonadota</taxon>
        <taxon>Betaproteobacteria</taxon>
        <taxon>Burkholderiales</taxon>
        <taxon>Burkholderiaceae</taxon>
        <taxon>Limnobacter</taxon>
    </lineage>
</organism>
<name>A0ABT1WCG0_9BURK</name>
<gene>
    <name evidence="3" type="ORF">NQT62_01975</name>
</gene>
<dbReference type="PANTHER" id="PTHR19328:SF75">
    <property type="entry name" value="ALDOSE SUGAR DEHYDROGENASE YLII"/>
    <property type="match status" value="1"/>
</dbReference>
<evidence type="ECO:0000259" key="2">
    <source>
        <dbReference type="Pfam" id="PF07995"/>
    </source>
</evidence>
<sequence>MQQRFSPLFGDLRMLYRSAAVRSTVCSLLTTLGLWAAAGPVQAQVKAPTSNTLPTLTPYAVTTVADNLENPWSLAVLPDGRQLVTERPGRLRIMNAQGQLQTPPVTGLPPVLVAGQGGLFDVVPAPDFSKTQQLFISYACGTRQANHTCLASARLQGSALTGVKEVFRSQPAKSGGAHFGGRVAFLPDGTLVMTLGDGYDYRDKAQDLTTHFGKTVRLNRDGGVPPDNPFVNRTDARPEIYTWGHRNVQGLVWDPASKRLLAHEHGARGGDELNLLKPGANYGWPLATHGVDYSGAIISPNTAVDGTEQPQVYWNPSIAPSGIAVYAGNLFPTWQGSVLVGALSHRMVQRIQWRNGQPVVVEGLFRELNERIRDVKTGPDGAVYLLTDQPQGRILKVTPPLAKTALPEGHPLVGAWRIDVPGTTCYEIYNMRADGTLQVISGAQQADAEFSLAKKPEGEGFYKWTNKITDHNQQPDCMGTVMQTGHEATFYITFHSTGDQFLMCERADLTACFGPFVRQPAI</sequence>
<keyword evidence="4" id="KW-1185">Reference proteome</keyword>
<dbReference type="InterPro" id="IPR011041">
    <property type="entry name" value="Quinoprot_gluc/sorb_DH_b-prop"/>
</dbReference>
<reference evidence="3 4" key="1">
    <citation type="submission" date="2022-07" db="EMBL/GenBank/DDBJ databases">
        <authorList>
            <person name="Xamxidin M."/>
            <person name="Wu M."/>
        </authorList>
    </citation>
    <scope>NUCLEOTIDE SEQUENCE [LARGE SCALE GENOMIC DNA]</scope>
    <source>
        <strain evidence="3 4">NBRC 111650</strain>
    </source>
</reference>
<keyword evidence="1" id="KW-0732">Signal</keyword>
<feature type="domain" description="Glucose/Sorbosone dehydrogenase" evidence="2">
    <location>
        <begin position="68"/>
        <end position="396"/>
    </location>
</feature>
<dbReference type="EMBL" id="JANIGO010000001">
    <property type="protein sequence ID" value="MCQ8895204.1"/>
    <property type="molecule type" value="Genomic_DNA"/>
</dbReference>
<comment type="caution">
    <text evidence="3">The sequence shown here is derived from an EMBL/GenBank/DDBJ whole genome shotgun (WGS) entry which is preliminary data.</text>
</comment>